<keyword evidence="3" id="KW-1185">Reference proteome</keyword>
<feature type="region of interest" description="Disordered" evidence="1">
    <location>
        <begin position="195"/>
        <end position="217"/>
    </location>
</feature>
<dbReference type="RefSeq" id="WP_074537400.1">
    <property type="nucleotide sequence ID" value="NZ_FNBD01000002.1"/>
</dbReference>
<dbReference type="CDD" id="cd14251">
    <property type="entry name" value="PL-6"/>
    <property type="match status" value="1"/>
</dbReference>
<sequence length="767" mass="85546">MKKSFILLFLSLALFSHQEKVVAQTLNASTAQELQDAIAEAKAGNEIVLQNGVWKDIQIKFYGEGTVDKPIILRAETPGKVSIEGVSNLKLGGKYLVVRDLHFKNGYTPSNSVIQFKINEDSIANHSRITNCVIDEFTQPNREVSDHWIEFWGRNNQLDHSSIVGKSNFGPTVRVFLKGNEHVNNHHQIVYNHFGPRPRKGGPHGETLQIGSSHTSMTPSYTNVSNNFFDRCNGEVEIISNKSNFNEYRNNIFFESEGSLVLRHGNYCTIDGNVFIGNDDSEFIGGIRVINTGHWITNNYFYKIKGNEFRSALAVMNGIPKSPLNRYNQVTDVVVAYNTYIDCKSPFQFGVGTNIDKKDVLPASEIRSARPERMLLANNLVYNHKEDQYPIVNYDDVGGVTFKNNILNSENKSGVTSDGISTKVFEVKQVSEDLYIPTKNQEDVFHGFDFETIKSDLFGADRQKQNSIGAISLPVSGNQVLVQKNLYGSKWFSTEASNYTPKTIAVSSAKSLISKLKNAHSGDILSLKSGVYKINTTLLIDKNITITSSDKDKKAELRFATGITGFEMHPKGILNLENISIKGDKTQDAIVTLDKNMSKAFNLFIKNTEISKFKSVIKAYKASFADTIAIDNSNIKDCLTGILLNTETDAKGDYNAEFVFITNSTFDQVQSSVLNYYRGGYDESTIGGNLVLKNNTFTNSGQADESGLLIQNHGIVNVIFSDNTFRDNPVKEIAILWGEKGQKPVNNVTENSGEIRIEQNLKQKLMY</sequence>
<dbReference type="AlphaFoldDB" id="A0A1G7E2K3"/>
<dbReference type="Pfam" id="PF14592">
    <property type="entry name" value="Chondroitinas_B"/>
    <property type="match status" value="1"/>
</dbReference>
<dbReference type="InterPro" id="IPR011050">
    <property type="entry name" value="Pectin_lyase_fold/virulence"/>
</dbReference>
<reference evidence="3" key="1">
    <citation type="submission" date="2016-10" db="EMBL/GenBank/DDBJ databases">
        <authorList>
            <person name="Varghese N."/>
            <person name="Submissions S."/>
        </authorList>
    </citation>
    <scope>NUCLEOTIDE SEQUENCE [LARGE SCALE GENOMIC DNA]</scope>
    <source>
        <strain evidence="3">DSM 24729</strain>
    </source>
</reference>
<evidence type="ECO:0000313" key="2">
    <source>
        <dbReference type="EMBL" id="SDE57716.1"/>
    </source>
</evidence>
<dbReference type="InterPro" id="IPR006626">
    <property type="entry name" value="PbH1"/>
</dbReference>
<dbReference type="InterPro" id="IPR012334">
    <property type="entry name" value="Pectin_lyas_fold"/>
</dbReference>
<evidence type="ECO:0000256" key="1">
    <source>
        <dbReference type="SAM" id="MobiDB-lite"/>
    </source>
</evidence>
<evidence type="ECO:0000313" key="3">
    <source>
        <dbReference type="Proteomes" id="UP000182114"/>
    </source>
</evidence>
<dbReference type="EMBL" id="FNBD01000002">
    <property type="protein sequence ID" value="SDE57716.1"/>
    <property type="molecule type" value="Genomic_DNA"/>
</dbReference>
<proteinExistence type="predicted"/>
<dbReference type="SUPFAM" id="SSF51126">
    <property type="entry name" value="Pectin lyase-like"/>
    <property type="match status" value="2"/>
</dbReference>
<dbReference type="SMART" id="SM00710">
    <property type="entry name" value="PbH1"/>
    <property type="match status" value="5"/>
</dbReference>
<dbReference type="GO" id="GO:0016829">
    <property type="term" value="F:lyase activity"/>
    <property type="evidence" value="ECO:0007669"/>
    <property type="project" value="UniProtKB-KW"/>
</dbReference>
<dbReference type="Gene3D" id="2.160.20.10">
    <property type="entry name" value="Single-stranded right-handed beta-helix, Pectin lyase-like"/>
    <property type="match status" value="2"/>
</dbReference>
<name>A0A1G7E2K3_9FLAO</name>
<gene>
    <name evidence="2" type="ORF">SAMN04487992_10239</name>
</gene>
<organism evidence="2 3">
    <name type="scientific">Cellulophaga baltica</name>
    <dbReference type="NCBI Taxonomy" id="76594"/>
    <lineage>
        <taxon>Bacteria</taxon>
        <taxon>Pseudomonadati</taxon>
        <taxon>Bacteroidota</taxon>
        <taxon>Flavobacteriia</taxon>
        <taxon>Flavobacteriales</taxon>
        <taxon>Flavobacteriaceae</taxon>
        <taxon>Cellulophaga</taxon>
    </lineage>
</organism>
<protein>
    <submittedName>
        <fullName evidence="2">Poly(Beta-D-mannuronate) lyase</fullName>
    </submittedName>
</protein>
<dbReference type="Proteomes" id="UP000182114">
    <property type="component" value="Unassembled WGS sequence"/>
</dbReference>
<keyword evidence="2" id="KW-0456">Lyase</keyword>
<dbReference type="InterPro" id="IPR039513">
    <property type="entry name" value="PL-6"/>
</dbReference>
<accession>A0A1G7E2K3</accession>